<dbReference type="CDD" id="cd00761">
    <property type="entry name" value="Glyco_tranf_GTA_type"/>
    <property type="match status" value="1"/>
</dbReference>
<dbReference type="Pfam" id="PF00535">
    <property type="entry name" value="Glycos_transf_2"/>
    <property type="match status" value="1"/>
</dbReference>
<gene>
    <name evidence="2" type="ORF">C1T31_08540</name>
</gene>
<dbReference type="Proteomes" id="UP000236641">
    <property type="component" value="Unassembled WGS sequence"/>
</dbReference>
<dbReference type="OrthoDB" id="9810303at2"/>
<dbReference type="RefSeq" id="WP_103052071.1">
    <property type="nucleotide sequence ID" value="NZ_POWF01000004.1"/>
</dbReference>
<evidence type="ECO:0000313" key="2">
    <source>
        <dbReference type="EMBL" id="PNQ73032.1"/>
    </source>
</evidence>
<protein>
    <submittedName>
        <fullName evidence="2">Glycosyltransferase family 2 protein</fullName>
    </submittedName>
</protein>
<keyword evidence="2" id="KW-0808">Transferase</keyword>
<dbReference type="AlphaFoldDB" id="A0A2K1DYD7"/>
<dbReference type="EMBL" id="POWF01000004">
    <property type="protein sequence ID" value="PNQ73032.1"/>
    <property type="molecule type" value="Genomic_DNA"/>
</dbReference>
<reference evidence="2 3" key="1">
    <citation type="submission" date="2018-01" db="EMBL/GenBank/DDBJ databases">
        <title>The draft genome of Hanstruepera neustonica JCM19743.</title>
        <authorList>
            <person name="He R.-H."/>
            <person name="Du Z.-J."/>
        </authorList>
    </citation>
    <scope>NUCLEOTIDE SEQUENCE [LARGE SCALE GENOMIC DNA]</scope>
    <source>
        <strain evidence="2 3">JCM19743</strain>
    </source>
</reference>
<dbReference type="GO" id="GO:0016740">
    <property type="term" value="F:transferase activity"/>
    <property type="evidence" value="ECO:0007669"/>
    <property type="project" value="UniProtKB-KW"/>
</dbReference>
<accession>A0A2K1DYD7</accession>
<dbReference type="InterPro" id="IPR001173">
    <property type="entry name" value="Glyco_trans_2-like"/>
</dbReference>
<proteinExistence type="predicted"/>
<dbReference type="InterPro" id="IPR050834">
    <property type="entry name" value="Glycosyltransf_2"/>
</dbReference>
<organism evidence="2 3">
    <name type="scientific">Hanstruepera neustonica</name>
    <dbReference type="NCBI Taxonomy" id="1445657"/>
    <lineage>
        <taxon>Bacteria</taxon>
        <taxon>Pseudomonadati</taxon>
        <taxon>Bacteroidota</taxon>
        <taxon>Flavobacteriia</taxon>
        <taxon>Flavobacteriales</taxon>
        <taxon>Flavobacteriaceae</taxon>
        <taxon>Hanstruepera</taxon>
    </lineage>
</organism>
<keyword evidence="3" id="KW-1185">Reference proteome</keyword>
<dbReference type="PANTHER" id="PTHR43685">
    <property type="entry name" value="GLYCOSYLTRANSFERASE"/>
    <property type="match status" value="1"/>
</dbReference>
<dbReference type="Gene3D" id="3.90.550.10">
    <property type="entry name" value="Spore Coat Polysaccharide Biosynthesis Protein SpsA, Chain A"/>
    <property type="match status" value="1"/>
</dbReference>
<comment type="caution">
    <text evidence="2">The sequence shown here is derived from an EMBL/GenBank/DDBJ whole genome shotgun (WGS) entry which is preliminary data.</text>
</comment>
<evidence type="ECO:0000259" key="1">
    <source>
        <dbReference type="Pfam" id="PF00535"/>
    </source>
</evidence>
<name>A0A2K1DYD7_9FLAO</name>
<dbReference type="PANTHER" id="PTHR43685:SF11">
    <property type="entry name" value="GLYCOSYLTRANSFERASE TAGX-RELATED"/>
    <property type="match status" value="1"/>
</dbReference>
<dbReference type="InterPro" id="IPR029044">
    <property type="entry name" value="Nucleotide-diphossugar_trans"/>
</dbReference>
<sequence length="321" mass="37396">MDLKSLIPTYTKQKNGQYDYTFTVFTPVYNRADTIKRVFDSLNAQTYRDFELLIINDGSTDNSHDVIEDLIKSCDFPVRYVNNKENKHKMACLLQGVQLANGKFFLTFDSDDECTENALEAFKNTYDAIPDNQKESVCSLTCLCQDQFGNLVGEKFDTDLFYSSTFGNMLMDRFKSEKWGFTKTDVLKGISVNEFLFAKGYIPEGVIWNLFSKENYKTLYFNEILRIYYIDTENNISSGQIKNNALGLAIYSLANANWFYKNYFYKNPILFFKQVYLLLLSSKYLDFNRRDYSKALNSNLLKSLFNICWPFRVFITAKPIS</sequence>
<evidence type="ECO:0000313" key="3">
    <source>
        <dbReference type="Proteomes" id="UP000236641"/>
    </source>
</evidence>
<feature type="domain" description="Glycosyltransferase 2-like" evidence="1">
    <location>
        <begin position="23"/>
        <end position="128"/>
    </location>
</feature>
<dbReference type="SUPFAM" id="SSF53448">
    <property type="entry name" value="Nucleotide-diphospho-sugar transferases"/>
    <property type="match status" value="1"/>
</dbReference>